<reference evidence="1 2" key="1">
    <citation type="submission" date="2022-05" db="EMBL/GenBank/DDBJ databases">
        <authorList>
            <consortium name="Genoscope - CEA"/>
            <person name="William W."/>
        </authorList>
    </citation>
    <scope>NUCLEOTIDE SEQUENCE [LARGE SCALE GENOMIC DNA]</scope>
</reference>
<accession>A0ABN8NY23</accession>
<gene>
    <name evidence="1" type="ORF">PLOB_00028926</name>
</gene>
<name>A0ABN8NY23_9CNID</name>
<dbReference type="Proteomes" id="UP001159405">
    <property type="component" value="Unassembled WGS sequence"/>
</dbReference>
<comment type="caution">
    <text evidence="1">The sequence shown here is derived from an EMBL/GenBank/DDBJ whole genome shotgun (WGS) entry which is preliminary data.</text>
</comment>
<evidence type="ECO:0000313" key="1">
    <source>
        <dbReference type="EMBL" id="CAH3121783.1"/>
    </source>
</evidence>
<keyword evidence="2" id="KW-1185">Reference proteome</keyword>
<proteinExistence type="predicted"/>
<protein>
    <submittedName>
        <fullName evidence="1">Uncharacterized protein</fullName>
    </submittedName>
</protein>
<organism evidence="1 2">
    <name type="scientific">Porites lobata</name>
    <dbReference type="NCBI Taxonomy" id="104759"/>
    <lineage>
        <taxon>Eukaryota</taxon>
        <taxon>Metazoa</taxon>
        <taxon>Cnidaria</taxon>
        <taxon>Anthozoa</taxon>
        <taxon>Hexacorallia</taxon>
        <taxon>Scleractinia</taxon>
        <taxon>Fungiina</taxon>
        <taxon>Poritidae</taxon>
        <taxon>Porites</taxon>
    </lineage>
</organism>
<sequence>MPNIEAAANFLDTLNKAHSSVKFTMETICNGMLPFLGIQLLNRSPQIQKKEYVKPLNSNRRHGLSGFTILRPNHHRYCERTTQGNTTVQPVFASRKVKHELNK</sequence>
<dbReference type="EMBL" id="CALNXK010000036">
    <property type="protein sequence ID" value="CAH3121783.1"/>
    <property type="molecule type" value="Genomic_DNA"/>
</dbReference>
<evidence type="ECO:0000313" key="2">
    <source>
        <dbReference type="Proteomes" id="UP001159405"/>
    </source>
</evidence>